<reference evidence="1" key="1">
    <citation type="thesis" date="2020" institute="ProQuest LLC" country="789 East Eisenhower Parkway, Ann Arbor, MI, USA">
        <title>Comparative Genomics and Chromosome Evolution.</title>
        <authorList>
            <person name="Mudd A.B."/>
        </authorList>
    </citation>
    <scope>NUCLEOTIDE SEQUENCE</scope>
    <source>
        <strain evidence="1">237g6f4</strain>
        <tissue evidence="1">Blood</tissue>
    </source>
</reference>
<dbReference type="AlphaFoldDB" id="A0AAV7BQT5"/>
<sequence length="85" mass="9736">MRRGGRSVLLMYSSDLSGFKCLHHLMENNLLFDFSVFPVSQHLFHSHRRFTSVVVALITSIIPSLYSSFVKTSVDLPVWHKILTS</sequence>
<evidence type="ECO:0000313" key="2">
    <source>
        <dbReference type="Proteomes" id="UP000824782"/>
    </source>
</evidence>
<dbReference type="Proteomes" id="UP000824782">
    <property type="component" value="Unassembled WGS sequence"/>
</dbReference>
<organism evidence="1 2">
    <name type="scientific">Engystomops pustulosus</name>
    <name type="common">Tungara frog</name>
    <name type="synonym">Physalaemus pustulosus</name>
    <dbReference type="NCBI Taxonomy" id="76066"/>
    <lineage>
        <taxon>Eukaryota</taxon>
        <taxon>Metazoa</taxon>
        <taxon>Chordata</taxon>
        <taxon>Craniata</taxon>
        <taxon>Vertebrata</taxon>
        <taxon>Euteleostomi</taxon>
        <taxon>Amphibia</taxon>
        <taxon>Batrachia</taxon>
        <taxon>Anura</taxon>
        <taxon>Neobatrachia</taxon>
        <taxon>Hyloidea</taxon>
        <taxon>Leptodactylidae</taxon>
        <taxon>Leiuperinae</taxon>
        <taxon>Engystomops</taxon>
    </lineage>
</organism>
<proteinExistence type="predicted"/>
<name>A0AAV7BQT5_ENGPU</name>
<protein>
    <submittedName>
        <fullName evidence="1">Uncharacterized protein</fullName>
    </submittedName>
</protein>
<gene>
    <name evidence="1" type="ORF">GDO81_009407</name>
</gene>
<evidence type="ECO:0000313" key="1">
    <source>
        <dbReference type="EMBL" id="KAG8574989.1"/>
    </source>
</evidence>
<comment type="caution">
    <text evidence="1">The sequence shown here is derived from an EMBL/GenBank/DDBJ whole genome shotgun (WGS) entry which is preliminary data.</text>
</comment>
<keyword evidence="2" id="KW-1185">Reference proteome</keyword>
<accession>A0AAV7BQT5</accession>
<dbReference type="EMBL" id="WNYA01000004">
    <property type="protein sequence ID" value="KAG8574989.1"/>
    <property type="molecule type" value="Genomic_DNA"/>
</dbReference>